<proteinExistence type="predicted"/>
<evidence type="ECO:0000313" key="1">
    <source>
        <dbReference type="EMBL" id="VFU37738.1"/>
    </source>
</evidence>
<accession>A0A6N2LK30</accession>
<name>A0A6N2LK30_SALVM</name>
<dbReference type="AlphaFoldDB" id="A0A6N2LK30"/>
<protein>
    <submittedName>
        <fullName evidence="1">Uncharacterized protein</fullName>
    </submittedName>
</protein>
<gene>
    <name evidence="1" type="ORF">SVIM_LOCUS201593</name>
</gene>
<reference evidence="1" key="1">
    <citation type="submission" date="2019-03" db="EMBL/GenBank/DDBJ databases">
        <authorList>
            <person name="Mank J."/>
            <person name="Almeida P."/>
        </authorList>
    </citation>
    <scope>NUCLEOTIDE SEQUENCE</scope>
    <source>
        <strain evidence="1">78183</strain>
    </source>
</reference>
<sequence>MKVFPSVEKVSQGGGLLSEQLTQNVWYNFKERKNNGKKLSWRIKRIGVDMVEIGEGQKRITEG</sequence>
<organism evidence="1">
    <name type="scientific">Salix viminalis</name>
    <name type="common">Common osier</name>
    <name type="synonym">Basket willow</name>
    <dbReference type="NCBI Taxonomy" id="40686"/>
    <lineage>
        <taxon>Eukaryota</taxon>
        <taxon>Viridiplantae</taxon>
        <taxon>Streptophyta</taxon>
        <taxon>Embryophyta</taxon>
        <taxon>Tracheophyta</taxon>
        <taxon>Spermatophyta</taxon>
        <taxon>Magnoliopsida</taxon>
        <taxon>eudicotyledons</taxon>
        <taxon>Gunneridae</taxon>
        <taxon>Pentapetalae</taxon>
        <taxon>rosids</taxon>
        <taxon>fabids</taxon>
        <taxon>Malpighiales</taxon>
        <taxon>Salicaceae</taxon>
        <taxon>Saliceae</taxon>
        <taxon>Salix</taxon>
    </lineage>
</organism>
<dbReference type="EMBL" id="CAADRP010001335">
    <property type="protein sequence ID" value="VFU37738.1"/>
    <property type="molecule type" value="Genomic_DNA"/>
</dbReference>